<dbReference type="PROSITE" id="PS50293">
    <property type="entry name" value="TPR_REGION"/>
    <property type="match status" value="1"/>
</dbReference>
<evidence type="ECO:0000256" key="2">
    <source>
        <dbReference type="SAM" id="Phobius"/>
    </source>
</evidence>
<dbReference type="InterPro" id="IPR019734">
    <property type="entry name" value="TPR_rpt"/>
</dbReference>
<keyword evidence="4" id="KW-1185">Reference proteome</keyword>
<dbReference type="SMART" id="SM00028">
    <property type="entry name" value="TPR"/>
    <property type="match status" value="1"/>
</dbReference>
<feature type="repeat" description="TPR" evidence="1">
    <location>
        <begin position="19"/>
        <end position="52"/>
    </location>
</feature>
<dbReference type="Pfam" id="PF00515">
    <property type="entry name" value="TPR_1"/>
    <property type="match status" value="1"/>
</dbReference>
<dbReference type="SUPFAM" id="SSF48452">
    <property type="entry name" value="TPR-like"/>
    <property type="match status" value="1"/>
</dbReference>
<proteinExistence type="predicted"/>
<reference evidence="3" key="1">
    <citation type="submission" date="2020-06" db="EMBL/GenBank/DDBJ databases">
        <title>Draft genome of Bugula neritina, a colonial animal packing powerful symbionts and potential medicines.</title>
        <authorList>
            <person name="Rayko M."/>
        </authorList>
    </citation>
    <scope>NUCLEOTIDE SEQUENCE [LARGE SCALE GENOMIC DNA]</scope>
    <source>
        <strain evidence="3">Kwan_BN1</strain>
    </source>
</reference>
<keyword evidence="2" id="KW-0812">Transmembrane</keyword>
<evidence type="ECO:0000313" key="4">
    <source>
        <dbReference type="Proteomes" id="UP000593567"/>
    </source>
</evidence>
<dbReference type="PROSITE" id="PS50005">
    <property type="entry name" value="TPR"/>
    <property type="match status" value="1"/>
</dbReference>
<keyword evidence="2" id="KW-0472">Membrane</keyword>
<name>A0A7J7JT16_BUGNE</name>
<protein>
    <submittedName>
        <fullName evidence="3">Uncharacterized protein</fullName>
    </submittedName>
</protein>
<organism evidence="3 4">
    <name type="scientific">Bugula neritina</name>
    <name type="common">Brown bryozoan</name>
    <name type="synonym">Sertularia neritina</name>
    <dbReference type="NCBI Taxonomy" id="10212"/>
    <lineage>
        <taxon>Eukaryota</taxon>
        <taxon>Metazoa</taxon>
        <taxon>Spiralia</taxon>
        <taxon>Lophotrochozoa</taxon>
        <taxon>Bryozoa</taxon>
        <taxon>Gymnolaemata</taxon>
        <taxon>Cheilostomatida</taxon>
        <taxon>Flustrina</taxon>
        <taxon>Buguloidea</taxon>
        <taxon>Bugulidae</taxon>
        <taxon>Bugula</taxon>
    </lineage>
</organism>
<feature type="transmembrane region" description="Helical" evidence="2">
    <location>
        <begin position="61"/>
        <end position="79"/>
    </location>
</feature>
<dbReference type="AlphaFoldDB" id="A0A7J7JT16"/>
<dbReference type="OrthoDB" id="5587616at2759"/>
<gene>
    <name evidence="3" type="ORF">EB796_012878</name>
</gene>
<dbReference type="Proteomes" id="UP000593567">
    <property type="component" value="Unassembled WGS sequence"/>
</dbReference>
<comment type="caution">
    <text evidence="3">The sequence shown here is derived from an EMBL/GenBank/DDBJ whole genome shotgun (WGS) entry which is preliminary data.</text>
</comment>
<dbReference type="InterPro" id="IPR011990">
    <property type="entry name" value="TPR-like_helical_dom_sf"/>
</dbReference>
<sequence length="86" mass="9961">MKEGLRGQRFSTDEEVKTAVRYKNIGLVYNKMGEYSKAQEYYTKSLKVNPRSTALRPHMPTMLLVIPILVVCIAVWVNIARHRSTY</sequence>
<keyword evidence="2" id="KW-1133">Transmembrane helix</keyword>
<evidence type="ECO:0000256" key="1">
    <source>
        <dbReference type="PROSITE-ProRule" id="PRU00339"/>
    </source>
</evidence>
<accession>A0A7J7JT16</accession>
<keyword evidence="1" id="KW-0802">TPR repeat</keyword>
<dbReference type="Gene3D" id="1.25.40.10">
    <property type="entry name" value="Tetratricopeptide repeat domain"/>
    <property type="match status" value="1"/>
</dbReference>
<evidence type="ECO:0000313" key="3">
    <source>
        <dbReference type="EMBL" id="KAF6028814.1"/>
    </source>
</evidence>
<dbReference type="EMBL" id="VXIV02001904">
    <property type="protein sequence ID" value="KAF6028814.1"/>
    <property type="molecule type" value="Genomic_DNA"/>
</dbReference>